<dbReference type="PANTHER" id="PTHR43792">
    <property type="entry name" value="GNAT FAMILY, PUTATIVE (AFU_ORTHOLOGUE AFUA_3G00765)-RELATED-RELATED"/>
    <property type="match status" value="1"/>
</dbReference>
<dbReference type="Pfam" id="PF13302">
    <property type="entry name" value="Acetyltransf_3"/>
    <property type="match status" value="1"/>
</dbReference>
<accession>A0ABV0M148</accession>
<dbReference type="Proteomes" id="UP001496627">
    <property type="component" value="Unassembled WGS sequence"/>
</dbReference>
<sequence length="169" mass="19575">MRPVSALDGDALYRLHCDPLVVELIMQDRSPTREESDARLSLYLDEWRRYGYGFWMLYLRESNGDLTFVGRAGLRHYDDKDVEIGCCLFGFSSGKKIALESLGPIIAYAFERLPIVRLVSVIRPENIRSQKMTANLGFSYRGMTEHNGTAFRFYEMKRADNPFCERQKV</sequence>
<dbReference type="PANTHER" id="PTHR43792:SF1">
    <property type="entry name" value="N-ACETYLTRANSFERASE DOMAIN-CONTAINING PROTEIN"/>
    <property type="match status" value="1"/>
</dbReference>
<dbReference type="SUPFAM" id="SSF55729">
    <property type="entry name" value="Acyl-CoA N-acyltransferases (Nat)"/>
    <property type="match status" value="1"/>
</dbReference>
<dbReference type="EMBL" id="JBEAAL010000006">
    <property type="protein sequence ID" value="MEQ1405565.1"/>
    <property type="molecule type" value="Genomic_DNA"/>
</dbReference>
<dbReference type="InterPro" id="IPR000182">
    <property type="entry name" value="GNAT_dom"/>
</dbReference>
<keyword evidence="3" id="KW-1185">Reference proteome</keyword>
<dbReference type="Gene3D" id="3.40.630.30">
    <property type="match status" value="1"/>
</dbReference>
<dbReference type="InterPro" id="IPR051531">
    <property type="entry name" value="N-acetyltransferase"/>
</dbReference>
<gene>
    <name evidence="2" type="ORF">ABK249_11535</name>
</gene>
<evidence type="ECO:0000313" key="3">
    <source>
        <dbReference type="Proteomes" id="UP001496627"/>
    </source>
</evidence>
<evidence type="ECO:0000259" key="1">
    <source>
        <dbReference type="Pfam" id="PF13302"/>
    </source>
</evidence>
<feature type="domain" description="N-acetyltransferase" evidence="1">
    <location>
        <begin position="1"/>
        <end position="138"/>
    </location>
</feature>
<name>A0ABV0M148_9HYPH</name>
<dbReference type="InterPro" id="IPR016181">
    <property type="entry name" value="Acyl_CoA_acyltransferase"/>
</dbReference>
<protein>
    <submittedName>
        <fullName evidence="2">GNAT family N-acetyltransferase</fullName>
    </submittedName>
</protein>
<comment type="caution">
    <text evidence="2">The sequence shown here is derived from an EMBL/GenBank/DDBJ whole genome shotgun (WGS) entry which is preliminary data.</text>
</comment>
<reference evidence="2 3" key="1">
    <citation type="submission" date="2024-05" db="EMBL/GenBank/DDBJ databases">
        <title>Neorhizobium sp. Rsf11, a plant growth promoting and heavy metal resistant PAH-degrader.</title>
        <authorList>
            <person name="Golubev S.N."/>
            <person name="Muratova A.Y."/>
            <person name="Markelova M.I."/>
        </authorList>
    </citation>
    <scope>NUCLEOTIDE SEQUENCE [LARGE SCALE GENOMIC DNA]</scope>
    <source>
        <strain evidence="2 3">Rsf11</strain>
    </source>
</reference>
<proteinExistence type="predicted"/>
<evidence type="ECO:0000313" key="2">
    <source>
        <dbReference type="EMBL" id="MEQ1405565.1"/>
    </source>
</evidence>
<dbReference type="RefSeq" id="WP_227702477.1">
    <property type="nucleotide sequence ID" value="NZ_JBEAAL010000006.1"/>
</dbReference>
<organism evidence="2 3">
    <name type="scientific">Neorhizobium phenanthreniclasticum</name>
    <dbReference type="NCBI Taxonomy" id="3157917"/>
    <lineage>
        <taxon>Bacteria</taxon>
        <taxon>Pseudomonadati</taxon>
        <taxon>Pseudomonadota</taxon>
        <taxon>Alphaproteobacteria</taxon>
        <taxon>Hyphomicrobiales</taxon>
        <taxon>Rhizobiaceae</taxon>
        <taxon>Rhizobium/Agrobacterium group</taxon>
        <taxon>Neorhizobium</taxon>
    </lineage>
</organism>